<organism evidence="1 2">
    <name type="scientific">Smallanthus sonchifolius</name>
    <dbReference type="NCBI Taxonomy" id="185202"/>
    <lineage>
        <taxon>Eukaryota</taxon>
        <taxon>Viridiplantae</taxon>
        <taxon>Streptophyta</taxon>
        <taxon>Embryophyta</taxon>
        <taxon>Tracheophyta</taxon>
        <taxon>Spermatophyta</taxon>
        <taxon>Magnoliopsida</taxon>
        <taxon>eudicotyledons</taxon>
        <taxon>Gunneridae</taxon>
        <taxon>Pentapetalae</taxon>
        <taxon>asterids</taxon>
        <taxon>campanulids</taxon>
        <taxon>Asterales</taxon>
        <taxon>Asteraceae</taxon>
        <taxon>Asteroideae</taxon>
        <taxon>Heliantheae alliance</taxon>
        <taxon>Millerieae</taxon>
        <taxon>Smallanthus</taxon>
    </lineage>
</organism>
<evidence type="ECO:0000313" key="2">
    <source>
        <dbReference type="Proteomes" id="UP001056120"/>
    </source>
</evidence>
<proteinExistence type="predicted"/>
<accession>A0ACB9A5S9</accession>
<keyword evidence="2" id="KW-1185">Reference proteome</keyword>
<reference evidence="1 2" key="2">
    <citation type="journal article" date="2022" name="Mol. Ecol. Resour.">
        <title>The genomes of chicory, endive, great burdock and yacon provide insights into Asteraceae paleo-polyploidization history and plant inulin production.</title>
        <authorList>
            <person name="Fan W."/>
            <person name="Wang S."/>
            <person name="Wang H."/>
            <person name="Wang A."/>
            <person name="Jiang F."/>
            <person name="Liu H."/>
            <person name="Zhao H."/>
            <person name="Xu D."/>
            <person name="Zhang Y."/>
        </authorList>
    </citation>
    <scope>NUCLEOTIDE SEQUENCE [LARGE SCALE GENOMIC DNA]</scope>
    <source>
        <strain evidence="2">cv. Yunnan</strain>
        <tissue evidence="1">Leaves</tissue>
    </source>
</reference>
<name>A0ACB9A5S9_9ASTR</name>
<dbReference type="EMBL" id="CM042042">
    <property type="protein sequence ID" value="KAI3703750.1"/>
    <property type="molecule type" value="Genomic_DNA"/>
</dbReference>
<gene>
    <name evidence="1" type="ORF">L1987_73945</name>
</gene>
<comment type="caution">
    <text evidence="1">The sequence shown here is derived from an EMBL/GenBank/DDBJ whole genome shotgun (WGS) entry which is preliminary data.</text>
</comment>
<evidence type="ECO:0000313" key="1">
    <source>
        <dbReference type="EMBL" id="KAI3703750.1"/>
    </source>
</evidence>
<dbReference type="Proteomes" id="UP001056120">
    <property type="component" value="Linkage Group LG25"/>
</dbReference>
<protein>
    <submittedName>
        <fullName evidence="1">Uncharacterized protein</fullName>
    </submittedName>
</protein>
<reference evidence="2" key="1">
    <citation type="journal article" date="2022" name="Mol. Ecol. Resour.">
        <title>The genomes of chicory, endive, great burdock and yacon provide insights into Asteraceae palaeo-polyploidization history and plant inulin production.</title>
        <authorList>
            <person name="Fan W."/>
            <person name="Wang S."/>
            <person name="Wang H."/>
            <person name="Wang A."/>
            <person name="Jiang F."/>
            <person name="Liu H."/>
            <person name="Zhao H."/>
            <person name="Xu D."/>
            <person name="Zhang Y."/>
        </authorList>
    </citation>
    <scope>NUCLEOTIDE SEQUENCE [LARGE SCALE GENOMIC DNA]</scope>
    <source>
        <strain evidence="2">cv. Yunnan</strain>
    </source>
</reference>
<sequence>MFPFSAYSHPSFHENVNTSAPTLHFFSTPKKMAVKLTLIPPVKTSTPNPFTKDGGEEFLIGKHDTCNRLPSEQGFFRRRWTPRFVTVIRINFVLHSLFASVERSVRIEDGSCSDFLAFCLHLWNLILIFHLKKNLTPKLREEARVTVPKSLFAGEVAGISSTICTYPS</sequence>